<evidence type="ECO:0000256" key="1">
    <source>
        <dbReference type="SAM" id="MobiDB-lite"/>
    </source>
</evidence>
<sequence>MRDAIARALVWVLSLLSRAPRVEPGRHTAKFFTSRPTSVSEAPSDPDPAAAWRTPWQTPSAETVREIFEQRPELPYLQREQWRAAAFAELGVDYDHPTTNITPVRRVTA</sequence>
<evidence type="ECO:0000313" key="2">
    <source>
        <dbReference type="EMBL" id="MVO89083.1"/>
    </source>
</evidence>
<keyword evidence="3" id="KW-1185">Reference proteome</keyword>
<dbReference type="Proteomes" id="UP000483802">
    <property type="component" value="Unassembled WGS sequence"/>
</dbReference>
<reference evidence="2 3" key="1">
    <citation type="submission" date="2019-11" db="EMBL/GenBank/DDBJ databases">
        <title>Streptomyces typhae sp. nov., a novel endophytic actinomycete isolated from the root of cattail pollen (Typha angustifolia L.).</title>
        <authorList>
            <person name="Peng C."/>
        </authorList>
    </citation>
    <scope>NUCLEOTIDE SEQUENCE [LARGE SCALE GENOMIC DNA]</scope>
    <source>
        <strain evidence="3">p1417</strain>
    </source>
</reference>
<dbReference type="EMBL" id="WPNZ01000021">
    <property type="protein sequence ID" value="MVO89083.1"/>
    <property type="molecule type" value="Genomic_DNA"/>
</dbReference>
<comment type="caution">
    <text evidence="2">The sequence shown here is derived from an EMBL/GenBank/DDBJ whole genome shotgun (WGS) entry which is preliminary data.</text>
</comment>
<name>A0A6L6X5E9_9ACTN</name>
<dbReference type="AlphaFoldDB" id="A0A6L6X5E9"/>
<feature type="region of interest" description="Disordered" evidence="1">
    <location>
        <begin position="27"/>
        <end position="54"/>
    </location>
</feature>
<accession>A0A6L6X5E9</accession>
<proteinExistence type="predicted"/>
<gene>
    <name evidence="2" type="ORF">GPA10_31105</name>
</gene>
<organism evidence="2 3">
    <name type="scientific">Streptomyces typhae</name>
    <dbReference type="NCBI Taxonomy" id="2681492"/>
    <lineage>
        <taxon>Bacteria</taxon>
        <taxon>Bacillati</taxon>
        <taxon>Actinomycetota</taxon>
        <taxon>Actinomycetes</taxon>
        <taxon>Kitasatosporales</taxon>
        <taxon>Streptomycetaceae</taxon>
        <taxon>Streptomyces</taxon>
    </lineage>
</organism>
<dbReference type="RefSeq" id="WP_343041522.1">
    <property type="nucleotide sequence ID" value="NZ_WPNZ01000021.1"/>
</dbReference>
<protein>
    <submittedName>
        <fullName evidence="2">Uncharacterized protein</fullName>
    </submittedName>
</protein>
<evidence type="ECO:0000313" key="3">
    <source>
        <dbReference type="Proteomes" id="UP000483802"/>
    </source>
</evidence>